<name>A0ABT3E464_9LACO</name>
<accession>A0ABT3E464</accession>
<keyword evidence="2" id="KW-1185">Reference proteome</keyword>
<proteinExistence type="predicted"/>
<dbReference type="Proteomes" id="UP001526225">
    <property type="component" value="Unassembled WGS sequence"/>
</dbReference>
<dbReference type="RefSeq" id="WP_213409627.1">
    <property type="nucleotide sequence ID" value="NZ_CP074441.1"/>
</dbReference>
<organism evidence="1 2">
    <name type="scientific">Weissella ceti</name>
    <dbReference type="NCBI Taxonomy" id="759620"/>
    <lineage>
        <taxon>Bacteria</taxon>
        <taxon>Bacillati</taxon>
        <taxon>Bacillota</taxon>
        <taxon>Bacilli</taxon>
        <taxon>Lactobacillales</taxon>
        <taxon>Lactobacillaceae</taxon>
        <taxon>Weissella</taxon>
    </lineage>
</organism>
<dbReference type="EMBL" id="JAOZFE010000003">
    <property type="protein sequence ID" value="MCW0953206.1"/>
    <property type="molecule type" value="Genomic_DNA"/>
</dbReference>
<gene>
    <name evidence="1" type="ORF">OIT44_03845</name>
</gene>
<comment type="caution">
    <text evidence="1">The sequence shown here is derived from an EMBL/GenBank/DDBJ whole genome shotgun (WGS) entry which is preliminary data.</text>
</comment>
<evidence type="ECO:0000313" key="2">
    <source>
        <dbReference type="Proteomes" id="UP001526225"/>
    </source>
</evidence>
<evidence type="ECO:0000313" key="1">
    <source>
        <dbReference type="EMBL" id="MCW0953206.1"/>
    </source>
</evidence>
<sequence length="72" mass="8976">MTFDEMIKEIKDMGDEYRIENFYYTAWDHFLETLWEVDNYPKFAEWFAKQPVAHVNIERHIRKRLDEYLELG</sequence>
<protein>
    <submittedName>
        <fullName evidence="1">Uncharacterized protein</fullName>
    </submittedName>
</protein>
<reference evidence="1 2" key="1">
    <citation type="submission" date="2022-10" db="EMBL/GenBank/DDBJ databases">
        <title>Weissella fermenti sp. nov., isolated from fermented cabbage.</title>
        <authorList>
            <person name="Lee J.K."/>
            <person name="Baek J.H."/>
            <person name="Choi D.G."/>
            <person name="Kim J.M."/>
            <person name="Jeon C.O."/>
        </authorList>
    </citation>
    <scope>NUCLEOTIDE SEQUENCE [LARGE SCALE GENOMIC DNA]</scope>
    <source>
        <strain evidence="1 2">KACC 18534</strain>
    </source>
</reference>